<name>A0A0V0SND9_9BILA</name>
<feature type="region of interest" description="Disordered" evidence="1">
    <location>
        <begin position="313"/>
        <end position="356"/>
    </location>
</feature>
<dbReference type="InterPro" id="IPR055531">
    <property type="entry name" value="DUF7107"/>
</dbReference>
<feature type="compositionally biased region" description="Low complexity" evidence="1">
    <location>
        <begin position="328"/>
        <end position="339"/>
    </location>
</feature>
<evidence type="ECO:0000259" key="3">
    <source>
        <dbReference type="Pfam" id="PF23416"/>
    </source>
</evidence>
<feature type="compositionally biased region" description="Acidic residues" evidence="1">
    <location>
        <begin position="313"/>
        <end position="325"/>
    </location>
</feature>
<evidence type="ECO:0000313" key="5">
    <source>
        <dbReference type="Proteomes" id="UP000054630"/>
    </source>
</evidence>
<keyword evidence="5" id="KW-1185">Reference proteome</keyword>
<dbReference type="OrthoDB" id="5919200at2759"/>
<dbReference type="Pfam" id="PF23416">
    <property type="entry name" value="DUF7107"/>
    <property type="match status" value="1"/>
</dbReference>
<evidence type="ECO:0000313" key="4">
    <source>
        <dbReference type="EMBL" id="KRX28242.1"/>
    </source>
</evidence>
<dbReference type="PANTHER" id="PTHR46599:SF6">
    <property type="entry name" value="DUAL SPECIFICITY PHOSPHATASE 26"/>
    <property type="match status" value="1"/>
</dbReference>
<dbReference type="AlphaFoldDB" id="A0A0V0SND9"/>
<dbReference type="EMBL" id="JYDL01000001">
    <property type="protein sequence ID" value="KRX28242.1"/>
    <property type="molecule type" value="Genomic_DNA"/>
</dbReference>
<reference evidence="4 5" key="1">
    <citation type="submission" date="2015-01" db="EMBL/GenBank/DDBJ databases">
        <title>Evolution of Trichinella species and genotypes.</title>
        <authorList>
            <person name="Korhonen P.K."/>
            <person name="Edoardo P."/>
            <person name="Giuseppe L.R."/>
            <person name="Gasser R.B."/>
        </authorList>
    </citation>
    <scope>NUCLEOTIDE SEQUENCE [LARGE SCALE GENOMIC DNA]</scope>
    <source>
        <strain evidence="4">ISS37</strain>
    </source>
</reference>
<dbReference type="Proteomes" id="UP000054630">
    <property type="component" value="Unassembled WGS sequence"/>
</dbReference>
<feature type="domain" description="PiggyBac transposable element-derived protein" evidence="2">
    <location>
        <begin position="476"/>
        <end position="528"/>
    </location>
</feature>
<feature type="compositionally biased region" description="Low complexity" evidence="1">
    <location>
        <begin position="346"/>
        <end position="355"/>
    </location>
</feature>
<protein>
    <submittedName>
        <fullName evidence="4">Uncharacterized protein</fullName>
    </submittedName>
</protein>
<comment type="caution">
    <text evidence="4">The sequence shown here is derived from an EMBL/GenBank/DDBJ whole genome shotgun (WGS) entry which is preliminary data.</text>
</comment>
<accession>A0A0V0SND9</accession>
<evidence type="ECO:0000259" key="2">
    <source>
        <dbReference type="Pfam" id="PF13843"/>
    </source>
</evidence>
<dbReference type="STRING" id="6336.A0A0V0SND9"/>
<gene>
    <name evidence="4" type="ORF">T07_10034</name>
</gene>
<sequence length="529" mass="60405">MLSKRTWLTVCLFPKLKFLKKLAFTANVDLKTISAYQVKLIYFFKNIALKRSEHTYIHTYRRTRKYAKSDHHFSHCFLFHVHKTEEVYLLILVILTTSMLKMVKNRMNACLQSSQCNGMALCFRRQCISAEVLHGQTKRCRRDIECRRQLPAHERLIVGCKNDVCAKLITVPNTSKCASRNQCPGQSICFRRHCIPAVPRNYSCQRNAQCHPTERCIGGLCFGLLGTTAESTQSLIGYADDDMIDFLKHRANCEDNFLNIKPTTTVQIFKLQQNAANDKLLETEELNKLLRLQDFKTTSSTSKLILPSKEYSDIEEDISETEDAPELSSDVHPPSSTDSSSDESSEGAFSSSTNSLMSKNGSMQWYLSPMKKGRLAKSNVIKLSPGPTRYAIAKITDIRSSFALFISSRMEKIILQMKNFEGLRLYKDAWKQTDETDFHAYIGLLILAGIYKSHGEATSSLWNTENGRPIFPSAMSAYITVDEQLTPFRCRCPFRQYMLKKPAKYGINVWILCDAKTSYAWNMQIYPGK</sequence>
<organism evidence="4 5">
    <name type="scientific">Trichinella nelsoni</name>
    <dbReference type="NCBI Taxonomy" id="6336"/>
    <lineage>
        <taxon>Eukaryota</taxon>
        <taxon>Metazoa</taxon>
        <taxon>Ecdysozoa</taxon>
        <taxon>Nematoda</taxon>
        <taxon>Enoplea</taxon>
        <taxon>Dorylaimia</taxon>
        <taxon>Trichinellida</taxon>
        <taxon>Trichinellidae</taxon>
        <taxon>Trichinella</taxon>
    </lineage>
</organism>
<dbReference type="PANTHER" id="PTHR46599">
    <property type="entry name" value="PIGGYBAC TRANSPOSABLE ELEMENT-DERIVED PROTEIN 4"/>
    <property type="match status" value="1"/>
</dbReference>
<proteinExistence type="predicted"/>
<evidence type="ECO:0000256" key="1">
    <source>
        <dbReference type="SAM" id="MobiDB-lite"/>
    </source>
</evidence>
<feature type="domain" description="DUF7107" evidence="3">
    <location>
        <begin position="176"/>
        <end position="222"/>
    </location>
</feature>
<dbReference type="InterPro" id="IPR029526">
    <property type="entry name" value="PGBD"/>
</dbReference>
<dbReference type="Pfam" id="PF13843">
    <property type="entry name" value="DDE_Tnp_1_7"/>
    <property type="match status" value="1"/>
</dbReference>